<dbReference type="AlphaFoldDB" id="A0A9D2CGX8"/>
<feature type="transmembrane region" description="Helical" evidence="7">
    <location>
        <begin position="91"/>
        <end position="116"/>
    </location>
</feature>
<protein>
    <submittedName>
        <fullName evidence="9">Carbohydrate ABC transporter permease</fullName>
    </submittedName>
</protein>
<evidence type="ECO:0000256" key="4">
    <source>
        <dbReference type="ARBA" id="ARBA00022692"/>
    </source>
</evidence>
<reference evidence="9" key="2">
    <citation type="submission" date="2021-04" db="EMBL/GenBank/DDBJ databases">
        <authorList>
            <person name="Gilroy R."/>
        </authorList>
    </citation>
    <scope>NUCLEOTIDE SEQUENCE</scope>
    <source>
        <strain evidence="9">CHK199-9574</strain>
    </source>
</reference>
<feature type="transmembrane region" description="Helical" evidence="7">
    <location>
        <begin position="203"/>
        <end position="225"/>
    </location>
</feature>
<comment type="caution">
    <text evidence="9">The sequence shown here is derived from an EMBL/GenBank/DDBJ whole genome shotgun (WGS) entry which is preliminary data.</text>
</comment>
<evidence type="ECO:0000256" key="7">
    <source>
        <dbReference type="RuleBase" id="RU363032"/>
    </source>
</evidence>
<evidence type="ECO:0000256" key="6">
    <source>
        <dbReference type="ARBA" id="ARBA00023136"/>
    </source>
</evidence>
<feature type="transmembrane region" description="Helical" evidence="7">
    <location>
        <begin position="14"/>
        <end position="41"/>
    </location>
</feature>
<keyword evidence="6 7" id="KW-0472">Membrane</keyword>
<reference evidence="9" key="1">
    <citation type="journal article" date="2021" name="PeerJ">
        <title>Extensive microbial diversity within the chicken gut microbiome revealed by metagenomics and culture.</title>
        <authorList>
            <person name="Gilroy R."/>
            <person name="Ravi A."/>
            <person name="Getino M."/>
            <person name="Pursley I."/>
            <person name="Horton D.L."/>
            <person name="Alikhan N.F."/>
            <person name="Baker D."/>
            <person name="Gharbi K."/>
            <person name="Hall N."/>
            <person name="Watson M."/>
            <person name="Adriaenssens E.M."/>
            <person name="Foster-Nyarko E."/>
            <person name="Jarju S."/>
            <person name="Secka A."/>
            <person name="Antonio M."/>
            <person name="Oren A."/>
            <person name="Chaudhuri R.R."/>
            <person name="La Ragione R."/>
            <person name="Hildebrand F."/>
            <person name="Pallen M.J."/>
        </authorList>
    </citation>
    <scope>NUCLEOTIDE SEQUENCE</scope>
    <source>
        <strain evidence="9">CHK199-9574</strain>
    </source>
</reference>
<evidence type="ECO:0000313" key="10">
    <source>
        <dbReference type="Proteomes" id="UP000824135"/>
    </source>
</evidence>
<keyword evidence="4 7" id="KW-0812">Transmembrane</keyword>
<accession>A0A9D2CGX8</accession>
<dbReference type="PANTHER" id="PTHR43744">
    <property type="entry name" value="ABC TRANSPORTER PERMEASE PROTEIN MG189-RELATED-RELATED"/>
    <property type="match status" value="1"/>
</dbReference>
<dbReference type="PROSITE" id="PS50928">
    <property type="entry name" value="ABC_TM1"/>
    <property type="match status" value="1"/>
</dbReference>
<dbReference type="InterPro" id="IPR035906">
    <property type="entry name" value="MetI-like_sf"/>
</dbReference>
<sequence>MAKLSRKQGDHHKLTVFGIVLLFFLIVYCISLFIPLIWGLLTSLKTPIDFLDNSVGLPSKWMFSNFITAFENFKVSIDTPSGMRYVYLIEMFGYGLLYSVGCALTSMLCMCVTAYLTSRFPYFFSKVVYTVVIVTMIIPIVGALPSELQMSRLIGAYDNMFGMWVTKASFLGMYFLVFHATFKNIPHDYEEAASIDGAGNLRIMFQIMLPLVTPVIFVVFLLKFIEFWNDYQVPMIFLPSMPTVALGMYRFNFSASAMVSSAPMKMTGGMLLLLPILILFLIFRNKMIGNISIGGIKG</sequence>
<dbReference type="Pfam" id="PF00528">
    <property type="entry name" value="BPD_transp_1"/>
    <property type="match status" value="1"/>
</dbReference>
<dbReference type="InterPro" id="IPR000515">
    <property type="entry name" value="MetI-like"/>
</dbReference>
<evidence type="ECO:0000256" key="2">
    <source>
        <dbReference type="ARBA" id="ARBA00022448"/>
    </source>
</evidence>
<dbReference type="CDD" id="cd06261">
    <property type="entry name" value="TM_PBP2"/>
    <property type="match status" value="1"/>
</dbReference>
<feature type="transmembrane region" description="Helical" evidence="7">
    <location>
        <begin position="164"/>
        <end position="182"/>
    </location>
</feature>
<comment type="similarity">
    <text evidence="7">Belongs to the binding-protein-dependent transport system permease family.</text>
</comment>
<name>A0A9D2CGX8_9FIRM</name>
<dbReference type="GO" id="GO:0005886">
    <property type="term" value="C:plasma membrane"/>
    <property type="evidence" value="ECO:0007669"/>
    <property type="project" value="UniProtKB-SubCell"/>
</dbReference>
<dbReference type="Gene3D" id="1.10.3720.10">
    <property type="entry name" value="MetI-like"/>
    <property type="match status" value="1"/>
</dbReference>
<feature type="transmembrane region" description="Helical" evidence="7">
    <location>
        <begin position="263"/>
        <end position="283"/>
    </location>
</feature>
<feature type="transmembrane region" description="Helical" evidence="7">
    <location>
        <begin position="123"/>
        <end position="144"/>
    </location>
</feature>
<comment type="subcellular location">
    <subcellularLocation>
        <location evidence="1 7">Cell membrane</location>
        <topology evidence="1 7">Multi-pass membrane protein</topology>
    </subcellularLocation>
</comment>
<keyword evidence="2 7" id="KW-0813">Transport</keyword>
<keyword evidence="3" id="KW-1003">Cell membrane</keyword>
<evidence type="ECO:0000256" key="3">
    <source>
        <dbReference type="ARBA" id="ARBA00022475"/>
    </source>
</evidence>
<dbReference type="SUPFAM" id="SSF161098">
    <property type="entry name" value="MetI-like"/>
    <property type="match status" value="1"/>
</dbReference>
<evidence type="ECO:0000259" key="8">
    <source>
        <dbReference type="PROSITE" id="PS50928"/>
    </source>
</evidence>
<gene>
    <name evidence="9" type="ORF">H9728_07015</name>
</gene>
<dbReference type="Proteomes" id="UP000824135">
    <property type="component" value="Unassembled WGS sequence"/>
</dbReference>
<organism evidence="9 10">
    <name type="scientific">Candidatus Borkfalkia excrementavium</name>
    <dbReference type="NCBI Taxonomy" id="2838505"/>
    <lineage>
        <taxon>Bacteria</taxon>
        <taxon>Bacillati</taxon>
        <taxon>Bacillota</taxon>
        <taxon>Clostridia</taxon>
        <taxon>Christensenellales</taxon>
        <taxon>Christensenellaceae</taxon>
        <taxon>Candidatus Borkfalkia</taxon>
    </lineage>
</organism>
<keyword evidence="5 7" id="KW-1133">Transmembrane helix</keyword>
<dbReference type="PANTHER" id="PTHR43744:SF3">
    <property type="entry name" value="LACTOSE TRANSPORT SYSTEM PERMEASE PROTEIN LACG"/>
    <property type="match status" value="1"/>
</dbReference>
<dbReference type="EMBL" id="DXCO01000040">
    <property type="protein sequence ID" value="HIY78781.1"/>
    <property type="molecule type" value="Genomic_DNA"/>
</dbReference>
<evidence type="ECO:0000313" key="9">
    <source>
        <dbReference type="EMBL" id="HIY78781.1"/>
    </source>
</evidence>
<proteinExistence type="inferred from homology"/>
<dbReference type="GO" id="GO:0055085">
    <property type="term" value="P:transmembrane transport"/>
    <property type="evidence" value="ECO:0007669"/>
    <property type="project" value="InterPro"/>
</dbReference>
<evidence type="ECO:0000256" key="1">
    <source>
        <dbReference type="ARBA" id="ARBA00004651"/>
    </source>
</evidence>
<evidence type="ECO:0000256" key="5">
    <source>
        <dbReference type="ARBA" id="ARBA00022989"/>
    </source>
</evidence>
<feature type="domain" description="ABC transmembrane type-1" evidence="8">
    <location>
        <begin position="92"/>
        <end position="283"/>
    </location>
</feature>